<keyword evidence="4 8" id="KW-0378">Hydrolase</keyword>
<dbReference type="Pfam" id="PF00574">
    <property type="entry name" value="CLP_protease"/>
    <property type="match status" value="1"/>
</dbReference>
<gene>
    <name evidence="8" type="ORF">ACFFUQ_03060</name>
</gene>
<keyword evidence="5" id="KW-0720">Serine protease</keyword>
<keyword evidence="9" id="KW-1185">Reference proteome</keyword>
<evidence type="ECO:0000256" key="6">
    <source>
        <dbReference type="RuleBase" id="RU003567"/>
    </source>
</evidence>
<evidence type="ECO:0000256" key="2">
    <source>
        <dbReference type="ARBA" id="ARBA00022490"/>
    </source>
</evidence>
<dbReference type="SUPFAM" id="SSF52096">
    <property type="entry name" value="ClpP/crotonase"/>
    <property type="match status" value="1"/>
</dbReference>
<dbReference type="EMBL" id="JBHMEX010000013">
    <property type="protein sequence ID" value="MFB9062985.1"/>
    <property type="molecule type" value="Genomic_DNA"/>
</dbReference>
<sequence length="349" mass="39592">MNEILMYGEIGFDITDSQFIEQLSALNGQDVKIRANSPGGAVFQGWAMYNAIIEHGQCDIQIDGLAASMMTVIMLAGRKITASKNAMIMIHNPSFLNGEDREKSPSEIQLLDKVKKLITDSYSERTGLSIDEITLMLDAETWLTAQEAFEQGFIDEVTEEVLQKTAPNTKVKNLKAVYMSYKKEINKSQSLTALLGLKHNSDSGTIIQSVKSLKNKNISLEAENRRIKTEILNNQKIEAKELITIGIKYGVINKHLEAVQLLAFERNFKKTKTDLQLAISEVQNSQALNHNHKLIREVVLGRKKQVEEVKITDKPKSEWTLQDYRKHAPKELENDKDLYTKLIKEEYNH</sequence>
<dbReference type="RefSeq" id="WP_290265777.1">
    <property type="nucleotide sequence ID" value="NZ_JAUFQQ010000005.1"/>
</dbReference>
<keyword evidence="2" id="KW-0963">Cytoplasm</keyword>
<dbReference type="CDD" id="cd07016">
    <property type="entry name" value="S14_ClpP_1"/>
    <property type="match status" value="1"/>
</dbReference>
<evidence type="ECO:0000256" key="5">
    <source>
        <dbReference type="ARBA" id="ARBA00022825"/>
    </source>
</evidence>
<comment type="caution">
    <text evidence="8">The sequence shown here is derived from an EMBL/GenBank/DDBJ whole genome shotgun (WGS) entry which is preliminary data.</text>
</comment>
<dbReference type="PRINTS" id="PR00127">
    <property type="entry name" value="CLPPROTEASEP"/>
</dbReference>
<dbReference type="PANTHER" id="PTHR10381:SF70">
    <property type="entry name" value="ATP-DEPENDENT CLP PROTEASE PROTEOLYTIC SUBUNIT"/>
    <property type="match status" value="1"/>
</dbReference>
<accession>A0ABV5FHF5</accession>
<name>A0ABV5FHF5_9FLAO</name>
<dbReference type="Gene3D" id="3.90.226.10">
    <property type="entry name" value="2-enoyl-CoA Hydratase, Chain A, domain 1"/>
    <property type="match status" value="1"/>
</dbReference>
<dbReference type="InterPro" id="IPR023562">
    <property type="entry name" value="ClpP/TepA"/>
</dbReference>
<reference evidence="8 9" key="1">
    <citation type="submission" date="2024-09" db="EMBL/GenBank/DDBJ databases">
        <authorList>
            <person name="Sun Q."/>
            <person name="Mori K."/>
        </authorList>
    </citation>
    <scope>NUCLEOTIDE SEQUENCE [LARGE SCALE GENOMIC DNA]</scope>
    <source>
        <strain evidence="8 9">CECT 7908</strain>
    </source>
</reference>
<dbReference type="InterPro" id="IPR029045">
    <property type="entry name" value="ClpP/crotonase-like_dom_sf"/>
</dbReference>
<dbReference type="Proteomes" id="UP001589589">
    <property type="component" value="Unassembled WGS sequence"/>
</dbReference>
<keyword evidence="3 8" id="KW-0645">Protease</keyword>
<proteinExistence type="inferred from homology"/>
<protein>
    <recommendedName>
        <fullName evidence="6">ATP-dependent Clp protease proteolytic subunit</fullName>
    </recommendedName>
</protein>
<dbReference type="InterPro" id="IPR001907">
    <property type="entry name" value="ClpP"/>
</dbReference>
<evidence type="ECO:0000256" key="1">
    <source>
        <dbReference type="ARBA" id="ARBA00007039"/>
    </source>
</evidence>
<comment type="similarity">
    <text evidence="1 6">Belongs to the peptidase S14 family.</text>
</comment>
<dbReference type="GO" id="GO:0006508">
    <property type="term" value="P:proteolysis"/>
    <property type="evidence" value="ECO:0007669"/>
    <property type="project" value="UniProtKB-KW"/>
</dbReference>
<dbReference type="PANTHER" id="PTHR10381">
    <property type="entry name" value="ATP-DEPENDENT CLP PROTEASE PROTEOLYTIC SUBUNIT"/>
    <property type="match status" value="1"/>
</dbReference>
<evidence type="ECO:0000313" key="8">
    <source>
        <dbReference type="EMBL" id="MFB9062985.1"/>
    </source>
</evidence>
<dbReference type="NCBIfam" id="NF045542">
    <property type="entry name" value="Clp_rel_HeadMat"/>
    <property type="match status" value="1"/>
</dbReference>
<evidence type="ECO:0000256" key="3">
    <source>
        <dbReference type="ARBA" id="ARBA00022670"/>
    </source>
</evidence>
<feature type="coiled-coil region" evidence="7">
    <location>
        <begin position="210"/>
        <end position="240"/>
    </location>
</feature>
<keyword evidence="7" id="KW-0175">Coiled coil</keyword>
<organism evidence="8 9">
    <name type="scientific">Flavobacterium branchiarum</name>
    <dbReference type="NCBI Taxonomy" id="1114870"/>
    <lineage>
        <taxon>Bacteria</taxon>
        <taxon>Pseudomonadati</taxon>
        <taxon>Bacteroidota</taxon>
        <taxon>Flavobacteriia</taxon>
        <taxon>Flavobacteriales</taxon>
        <taxon>Flavobacteriaceae</taxon>
        <taxon>Flavobacterium</taxon>
    </lineage>
</organism>
<evidence type="ECO:0000256" key="4">
    <source>
        <dbReference type="ARBA" id="ARBA00022801"/>
    </source>
</evidence>
<evidence type="ECO:0000313" key="9">
    <source>
        <dbReference type="Proteomes" id="UP001589589"/>
    </source>
</evidence>
<evidence type="ECO:0000256" key="7">
    <source>
        <dbReference type="SAM" id="Coils"/>
    </source>
</evidence>
<dbReference type="GO" id="GO:0008233">
    <property type="term" value="F:peptidase activity"/>
    <property type="evidence" value="ECO:0007669"/>
    <property type="project" value="UniProtKB-KW"/>
</dbReference>